<dbReference type="PIRSF" id="PIRSF028135">
    <property type="entry name" value="UCP028135_HipA-like"/>
    <property type="match status" value="1"/>
</dbReference>
<evidence type="ECO:0000313" key="6">
    <source>
        <dbReference type="Proteomes" id="UP001059934"/>
    </source>
</evidence>
<sequence length="446" mass="49921">MKKQAIVEIFRAGRWWSAATITPMELAAGHNGACRLEYFLDYASEHIEDALAVRAGVSCRYPVDFDLHDEQSWPAFLLDILPNGAGRAHWLKRLNMADAHAADWPLLLRGTAFPPGNLRIKEAVDARVDDLDVPRADGEIVKLADHPGFTLEDICQRQEQFIEYAYQNGAQTAGASDVQGVAPKFLMTQDRAGRWHAEGVLDDDKIASHYLIKFPRGRTEADRQVLRIEALYMDLAKALGLKVHGPLQWQRDTLIIPRFDRVLEAEAVVTRIGMESLSALAGITKYGIEYGGSPSHNVLCQALARYTTDPEQELVEYIKRDIANVVLGNKDNHARNTAVFRYENGLVTLTPLFDFAPMYLDPEGIPRACRWEGDQEVGGTPNWQKVIAALPEGISYERLKTELAAFAVLLEQLPDIMEATQVDREIITARMPVIKQHVKQLNALDS</sequence>
<keyword evidence="3" id="KW-0418">Kinase</keyword>
<dbReference type="Proteomes" id="UP001059934">
    <property type="component" value="Chromosome"/>
</dbReference>
<proteinExistence type="inferred from homology"/>
<name>A0ABY5TJZ3_9GAMM</name>
<keyword evidence="2" id="KW-0808">Transferase</keyword>
<dbReference type="EMBL" id="CP103416">
    <property type="protein sequence ID" value="UVW34177.1"/>
    <property type="molecule type" value="Genomic_DNA"/>
</dbReference>
<dbReference type="Pfam" id="PF07804">
    <property type="entry name" value="HipA_C"/>
    <property type="match status" value="1"/>
</dbReference>
<gene>
    <name evidence="5" type="ORF">NYF23_09095</name>
</gene>
<evidence type="ECO:0000256" key="2">
    <source>
        <dbReference type="ARBA" id="ARBA00022679"/>
    </source>
</evidence>
<dbReference type="InterPro" id="IPR016869">
    <property type="entry name" value="UCP028135_HipA-like"/>
</dbReference>
<dbReference type="PANTHER" id="PTHR37419:SF8">
    <property type="entry name" value="TOXIN YJJJ"/>
    <property type="match status" value="1"/>
</dbReference>
<comment type="similarity">
    <text evidence="1">Belongs to the HipA Ser/Thr kinase family.</text>
</comment>
<accession>A0ABY5TJZ3</accession>
<organism evidence="5 6">
    <name type="scientific">SAR92 clade bacterium H455</name>
    <dbReference type="NCBI Taxonomy" id="2974818"/>
    <lineage>
        <taxon>Bacteria</taxon>
        <taxon>Pseudomonadati</taxon>
        <taxon>Pseudomonadota</taxon>
        <taxon>Gammaproteobacteria</taxon>
        <taxon>Cellvibrionales</taxon>
        <taxon>Porticoccaceae</taxon>
        <taxon>SAR92 clade</taxon>
    </lineage>
</organism>
<evidence type="ECO:0000313" key="5">
    <source>
        <dbReference type="EMBL" id="UVW34177.1"/>
    </source>
</evidence>
<evidence type="ECO:0000256" key="3">
    <source>
        <dbReference type="ARBA" id="ARBA00022777"/>
    </source>
</evidence>
<dbReference type="PANTHER" id="PTHR37419">
    <property type="entry name" value="SERINE/THREONINE-PROTEIN KINASE TOXIN HIPA"/>
    <property type="match status" value="1"/>
</dbReference>
<dbReference type="InterPro" id="IPR052028">
    <property type="entry name" value="HipA_Ser/Thr_kinase"/>
</dbReference>
<protein>
    <submittedName>
        <fullName evidence="5">HipA domain-containing protein</fullName>
    </submittedName>
</protein>
<dbReference type="InterPro" id="IPR012893">
    <property type="entry name" value="HipA-like_C"/>
</dbReference>
<evidence type="ECO:0000259" key="4">
    <source>
        <dbReference type="Pfam" id="PF07804"/>
    </source>
</evidence>
<evidence type="ECO:0000256" key="1">
    <source>
        <dbReference type="ARBA" id="ARBA00010164"/>
    </source>
</evidence>
<reference evidence="5" key="1">
    <citation type="submission" date="2022-08" db="EMBL/GenBank/DDBJ databases">
        <title>Catabolic pathway analysis in culturable SAR92 clade bacteria reveals their overlooked roles in DMSP degradation in coastal seas.</title>
        <authorList>
            <person name="He X."/>
            <person name="Zhang X."/>
            <person name="Zhang Y."/>
        </authorList>
    </citation>
    <scope>NUCLEOTIDE SEQUENCE</scope>
    <source>
        <strain evidence="5">H455</strain>
    </source>
</reference>
<feature type="domain" description="HipA-like C-terminal" evidence="4">
    <location>
        <begin position="178"/>
        <end position="373"/>
    </location>
</feature>
<keyword evidence="6" id="KW-1185">Reference proteome</keyword>